<evidence type="ECO:0000259" key="2">
    <source>
        <dbReference type="Pfam" id="PF00501"/>
    </source>
</evidence>
<dbReference type="InterPro" id="IPR042099">
    <property type="entry name" value="ANL_N_sf"/>
</dbReference>
<dbReference type="SUPFAM" id="SSF56801">
    <property type="entry name" value="Acetyl-CoA synthetase-like"/>
    <property type="match status" value="1"/>
</dbReference>
<dbReference type="InterPro" id="IPR000873">
    <property type="entry name" value="AMP-dep_synth/lig_dom"/>
</dbReference>
<dbReference type="Pfam" id="PF13193">
    <property type="entry name" value="AMP-binding_C"/>
    <property type="match status" value="1"/>
</dbReference>
<keyword evidence="5" id="KW-1185">Reference proteome</keyword>
<dbReference type="InterPro" id="IPR025110">
    <property type="entry name" value="AMP-bd_C"/>
</dbReference>
<organism evidence="4 5">
    <name type="scientific">Viridothelium virens</name>
    <name type="common">Speckled blister lichen</name>
    <name type="synonym">Trypethelium virens</name>
    <dbReference type="NCBI Taxonomy" id="1048519"/>
    <lineage>
        <taxon>Eukaryota</taxon>
        <taxon>Fungi</taxon>
        <taxon>Dikarya</taxon>
        <taxon>Ascomycota</taxon>
        <taxon>Pezizomycotina</taxon>
        <taxon>Dothideomycetes</taxon>
        <taxon>Dothideomycetes incertae sedis</taxon>
        <taxon>Trypetheliales</taxon>
        <taxon>Trypetheliaceae</taxon>
        <taxon>Viridothelium</taxon>
    </lineage>
</organism>
<dbReference type="CDD" id="cd05911">
    <property type="entry name" value="Firefly_Luc_like"/>
    <property type="match status" value="1"/>
</dbReference>
<comment type="similarity">
    <text evidence="1">Belongs to the ATP-dependent AMP-binding enzyme family.</text>
</comment>
<dbReference type="PANTHER" id="PTHR24096">
    <property type="entry name" value="LONG-CHAIN-FATTY-ACID--COA LIGASE"/>
    <property type="match status" value="1"/>
</dbReference>
<evidence type="ECO:0000256" key="1">
    <source>
        <dbReference type="ARBA" id="ARBA00006432"/>
    </source>
</evidence>
<evidence type="ECO:0000313" key="5">
    <source>
        <dbReference type="Proteomes" id="UP000800092"/>
    </source>
</evidence>
<dbReference type="Gene3D" id="3.30.300.30">
    <property type="match status" value="1"/>
</dbReference>
<gene>
    <name evidence="4" type="ORF">EV356DRAFT_463812</name>
</gene>
<dbReference type="EMBL" id="ML991786">
    <property type="protein sequence ID" value="KAF2236218.1"/>
    <property type="molecule type" value="Genomic_DNA"/>
</dbReference>
<dbReference type="InterPro" id="IPR045851">
    <property type="entry name" value="AMP-bd_C_sf"/>
</dbReference>
<name>A0A6A6HEF2_VIRVR</name>
<feature type="domain" description="AMP-binding enzyme C-terminal" evidence="3">
    <location>
        <begin position="462"/>
        <end position="538"/>
    </location>
</feature>
<keyword evidence="4" id="KW-0436">Ligase</keyword>
<evidence type="ECO:0000259" key="3">
    <source>
        <dbReference type="Pfam" id="PF13193"/>
    </source>
</evidence>
<dbReference type="OrthoDB" id="6509636at2759"/>
<dbReference type="PROSITE" id="PS00455">
    <property type="entry name" value="AMP_BINDING"/>
    <property type="match status" value="1"/>
</dbReference>
<evidence type="ECO:0000313" key="4">
    <source>
        <dbReference type="EMBL" id="KAF2236218.1"/>
    </source>
</evidence>
<protein>
    <submittedName>
        <fullName evidence="4">Phenylacetyl-CoA ligase</fullName>
    </submittedName>
</protein>
<dbReference type="FunFam" id="3.30.300.30:FF:000007">
    <property type="entry name" value="4-coumarate--CoA ligase 2"/>
    <property type="match status" value="1"/>
</dbReference>
<dbReference type="InterPro" id="IPR020845">
    <property type="entry name" value="AMP-binding_CS"/>
</dbReference>
<sequence>MPYQSRWPLAPPNVCLPTFIFDQSGGNLQSAQRKVFLDAKRPETHYFTFSSYREWSKRFAAGLSAAGLRPGDRVMLFSGNSIFTPIVVMGTIIAQGIYNSANPGFSVREAAFQIKDCAPKFILAAPNCLQRAQEAVQMAAMDLGAVLLFEDIGLDELHWPQQTPIQHWTKLLGSSQASKELNWKELDSPEKSNRTALLAYSSGTTGLPKGVEISHYQIVSNIIQLERTLCSDKTVTNRRNLCVLPFYHGLGLLYYCLMSPKLGLQIYLMERYDLLTMLRHIARFRITELLLVPPMLIAMAKHPTARSGECDISSVRKIIVGAAPLGREVTERFEEIWQGRVRVRQAWGMTEAPALCLAWDECETSQCTTTSVGELLPGVEAKLIRDDGAEETKQGQAGELWVRGPNIMKAYWRNEKATTETKTSDGWLKTGDIALIDKGKWYIVDRKKELIKVRGAQVAPAELEALLLEHPQIIDAAVIGVKNITGDEEPRAYVVARNKSMISEAQVEEFIQCRVSKQKRLCGGVVFLNSIPKTPAGKIVRRELRDKANREIRNGNLSQARL</sequence>
<dbReference type="Proteomes" id="UP000800092">
    <property type="component" value="Unassembled WGS sequence"/>
</dbReference>
<dbReference type="AlphaFoldDB" id="A0A6A6HEF2"/>
<dbReference type="GO" id="GO:0016405">
    <property type="term" value="F:CoA-ligase activity"/>
    <property type="evidence" value="ECO:0007669"/>
    <property type="project" value="TreeGrafter"/>
</dbReference>
<accession>A0A6A6HEF2</accession>
<dbReference type="PANTHER" id="PTHR24096:SF424">
    <property type="entry name" value="ACETYL-COA SYNTHETASE-LIKE PROTEIN-RELATED"/>
    <property type="match status" value="1"/>
</dbReference>
<proteinExistence type="inferred from homology"/>
<dbReference type="Pfam" id="PF00501">
    <property type="entry name" value="AMP-binding"/>
    <property type="match status" value="1"/>
</dbReference>
<feature type="domain" description="AMP-dependent synthetase/ligase" evidence="2">
    <location>
        <begin position="38"/>
        <end position="412"/>
    </location>
</feature>
<reference evidence="4" key="1">
    <citation type="journal article" date="2020" name="Stud. Mycol.">
        <title>101 Dothideomycetes genomes: a test case for predicting lifestyles and emergence of pathogens.</title>
        <authorList>
            <person name="Haridas S."/>
            <person name="Albert R."/>
            <person name="Binder M."/>
            <person name="Bloem J."/>
            <person name="Labutti K."/>
            <person name="Salamov A."/>
            <person name="Andreopoulos B."/>
            <person name="Baker S."/>
            <person name="Barry K."/>
            <person name="Bills G."/>
            <person name="Bluhm B."/>
            <person name="Cannon C."/>
            <person name="Castanera R."/>
            <person name="Culley D."/>
            <person name="Daum C."/>
            <person name="Ezra D."/>
            <person name="Gonzalez J."/>
            <person name="Henrissat B."/>
            <person name="Kuo A."/>
            <person name="Liang C."/>
            <person name="Lipzen A."/>
            <person name="Lutzoni F."/>
            <person name="Magnuson J."/>
            <person name="Mondo S."/>
            <person name="Nolan M."/>
            <person name="Ohm R."/>
            <person name="Pangilinan J."/>
            <person name="Park H.-J."/>
            <person name="Ramirez L."/>
            <person name="Alfaro M."/>
            <person name="Sun H."/>
            <person name="Tritt A."/>
            <person name="Yoshinaga Y."/>
            <person name="Zwiers L.-H."/>
            <person name="Turgeon B."/>
            <person name="Goodwin S."/>
            <person name="Spatafora J."/>
            <person name="Crous P."/>
            <person name="Grigoriev I."/>
        </authorList>
    </citation>
    <scope>NUCLEOTIDE SEQUENCE</scope>
    <source>
        <strain evidence="4">Tuck. ex Michener</strain>
    </source>
</reference>
<dbReference type="Gene3D" id="3.40.50.12780">
    <property type="entry name" value="N-terminal domain of ligase-like"/>
    <property type="match status" value="1"/>
</dbReference>